<dbReference type="PRINTS" id="PR00219">
    <property type="entry name" value="SYNAPTOBREVN"/>
</dbReference>
<dbReference type="PANTHER" id="PTHR21136:SF176">
    <property type="entry name" value="VESICLE-ASSOCIATED MEMBRANE PROTEIN 721"/>
    <property type="match status" value="1"/>
</dbReference>
<keyword evidence="5" id="KW-1133">Transmembrane helix</keyword>
<dbReference type="GO" id="GO:0005737">
    <property type="term" value="C:cytoplasm"/>
    <property type="evidence" value="ECO:0007669"/>
    <property type="project" value="UniProtKB-ARBA"/>
</dbReference>
<dbReference type="InterPro" id="IPR042855">
    <property type="entry name" value="V_SNARE_CC"/>
</dbReference>
<keyword evidence="4" id="KW-0653">Protein transport</keyword>
<proteinExistence type="inferred from homology"/>
<feature type="domain" description="V-SNARE coiled-coil homology" evidence="11">
    <location>
        <begin position="130"/>
        <end position="195"/>
    </location>
</feature>
<evidence type="ECO:0000256" key="8">
    <source>
        <dbReference type="ARBA" id="ARBA00046280"/>
    </source>
</evidence>
<dbReference type="SUPFAM" id="SSF58038">
    <property type="entry name" value="SNARE fusion complex"/>
    <property type="match status" value="1"/>
</dbReference>
<sequence>MGQQSLIYSFVARGTVILAEYTEFTGNFTSIAAQCLQKLPASNNKFTYNCDGHTFNYLVENGFTYCVVAVEAVGRQVPIAFLERVKDDFNKRYGGGKAATAVAHGLNKEFGSKLKEHMQYCVDHPEEISKLAKVKAQVSEVKGVMMENIEKVLDRGEKIELLVDKTENLRSQGEQNGIKTLGFRLRLLDAEMIWFSCLMKQCCIAGSRFQTTGNQDEKEDVAPEHEDKIDRVGNNHCLDSHHNFVCLSWFQLLSCIELSRGYSSAVTLHLKSSGCRSASTAPDSLSTVSLPFRL</sequence>
<dbReference type="GO" id="GO:0012505">
    <property type="term" value="C:endomembrane system"/>
    <property type="evidence" value="ECO:0007669"/>
    <property type="project" value="UniProtKB-SubCell"/>
</dbReference>
<dbReference type="GO" id="GO:0016020">
    <property type="term" value="C:membrane"/>
    <property type="evidence" value="ECO:0007669"/>
    <property type="project" value="InterPro"/>
</dbReference>
<evidence type="ECO:0000313" key="13">
    <source>
        <dbReference type="Proteomes" id="UP001187192"/>
    </source>
</evidence>
<gene>
    <name evidence="12" type="ORF">TIFTF001_031594</name>
</gene>
<dbReference type="PROSITE" id="PS00417">
    <property type="entry name" value="SYNAPTOBREVIN"/>
    <property type="match status" value="1"/>
</dbReference>
<evidence type="ECO:0000256" key="2">
    <source>
        <dbReference type="ARBA" id="ARBA00022448"/>
    </source>
</evidence>
<keyword evidence="2" id="KW-0813">Transport</keyword>
<evidence type="ECO:0000259" key="11">
    <source>
        <dbReference type="PROSITE" id="PS50892"/>
    </source>
</evidence>
<comment type="function">
    <text evidence="7">Involved in the targeting and/or fusion of transport vesicles to their target membrane.</text>
</comment>
<comment type="caution">
    <text evidence="12">The sequence shown here is derived from an EMBL/GenBank/DDBJ whole genome shotgun (WGS) entry which is preliminary data.</text>
</comment>
<dbReference type="Gene3D" id="3.30.450.50">
    <property type="entry name" value="Longin domain"/>
    <property type="match status" value="1"/>
</dbReference>
<dbReference type="PROSITE" id="PS50859">
    <property type="entry name" value="LONGIN"/>
    <property type="match status" value="1"/>
</dbReference>
<dbReference type="InterPro" id="IPR011012">
    <property type="entry name" value="Longin-like_dom_sf"/>
</dbReference>
<dbReference type="FunFam" id="1.20.5.110:FF:000109">
    <property type="entry name" value="Vesicle-associated membrane protein 722"/>
    <property type="match status" value="1"/>
</dbReference>
<dbReference type="GO" id="GO:0016192">
    <property type="term" value="P:vesicle-mediated transport"/>
    <property type="evidence" value="ECO:0007669"/>
    <property type="project" value="InterPro"/>
</dbReference>
<protein>
    <submittedName>
        <fullName evidence="12">Uncharacterized protein</fullName>
    </submittedName>
</protein>
<evidence type="ECO:0000313" key="12">
    <source>
        <dbReference type="EMBL" id="GMN62519.1"/>
    </source>
</evidence>
<dbReference type="Gene3D" id="1.20.5.110">
    <property type="match status" value="1"/>
</dbReference>
<dbReference type="SMART" id="SM01270">
    <property type="entry name" value="Longin"/>
    <property type="match status" value="1"/>
</dbReference>
<dbReference type="PROSITE" id="PS50892">
    <property type="entry name" value="V_SNARE"/>
    <property type="match status" value="1"/>
</dbReference>
<dbReference type="EMBL" id="BTGU01000130">
    <property type="protein sequence ID" value="GMN62519.1"/>
    <property type="molecule type" value="Genomic_DNA"/>
</dbReference>
<evidence type="ECO:0000256" key="6">
    <source>
        <dbReference type="ARBA" id="ARBA00023136"/>
    </source>
</evidence>
<evidence type="ECO:0000256" key="3">
    <source>
        <dbReference type="ARBA" id="ARBA00022692"/>
    </source>
</evidence>
<dbReference type="FunFam" id="3.30.450.50:FF:000002">
    <property type="entry name" value="Vesicle-associated membrane protein 722"/>
    <property type="match status" value="1"/>
</dbReference>
<dbReference type="Pfam" id="PF13774">
    <property type="entry name" value="Longin"/>
    <property type="match status" value="1"/>
</dbReference>
<evidence type="ECO:0000256" key="7">
    <source>
        <dbReference type="ARBA" id="ARBA00037493"/>
    </source>
</evidence>
<keyword evidence="3" id="KW-0812">Transmembrane</keyword>
<evidence type="ECO:0000256" key="9">
    <source>
        <dbReference type="PROSITE-ProRule" id="PRU00290"/>
    </source>
</evidence>
<dbReference type="InterPro" id="IPR010908">
    <property type="entry name" value="Longin_dom"/>
</dbReference>
<feature type="domain" description="Longin" evidence="10">
    <location>
        <begin position="10"/>
        <end position="114"/>
    </location>
</feature>
<evidence type="ECO:0000256" key="4">
    <source>
        <dbReference type="ARBA" id="ARBA00022927"/>
    </source>
</evidence>
<evidence type="ECO:0000256" key="5">
    <source>
        <dbReference type="ARBA" id="ARBA00022989"/>
    </source>
</evidence>
<dbReference type="Proteomes" id="UP001187192">
    <property type="component" value="Unassembled WGS sequence"/>
</dbReference>
<keyword evidence="6" id="KW-0472">Membrane</keyword>
<dbReference type="AlphaFoldDB" id="A0AA88E1R4"/>
<dbReference type="Pfam" id="PF00957">
    <property type="entry name" value="Synaptobrevin"/>
    <property type="match status" value="1"/>
</dbReference>
<organism evidence="12 13">
    <name type="scientific">Ficus carica</name>
    <name type="common">Common fig</name>
    <dbReference type="NCBI Taxonomy" id="3494"/>
    <lineage>
        <taxon>Eukaryota</taxon>
        <taxon>Viridiplantae</taxon>
        <taxon>Streptophyta</taxon>
        <taxon>Embryophyta</taxon>
        <taxon>Tracheophyta</taxon>
        <taxon>Spermatophyta</taxon>
        <taxon>Magnoliopsida</taxon>
        <taxon>eudicotyledons</taxon>
        <taxon>Gunneridae</taxon>
        <taxon>Pentapetalae</taxon>
        <taxon>rosids</taxon>
        <taxon>fabids</taxon>
        <taxon>Rosales</taxon>
        <taxon>Moraceae</taxon>
        <taxon>Ficeae</taxon>
        <taxon>Ficus</taxon>
    </lineage>
</organism>
<dbReference type="GO" id="GO:0015031">
    <property type="term" value="P:protein transport"/>
    <property type="evidence" value="ECO:0007669"/>
    <property type="project" value="UniProtKB-KW"/>
</dbReference>
<name>A0AA88E1R4_FICCA</name>
<evidence type="ECO:0000256" key="1">
    <source>
        <dbReference type="ARBA" id="ARBA00008025"/>
    </source>
</evidence>
<keyword evidence="9" id="KW-0175">Coiled coil</keyword>
<keyword evidence="13" id="KW-1185">Reference proteome</keyword>
<evidence type="ECO:0000259" key="10">
    <source>
        <dbReference type="PROSITE" id="PS50859"/>
    </source>
</evidence>
<dbReference type="PANTHER" id="PTHR21136">
    <property type="entry name" value="SNARE PROTEINS"/>
    <property type="match status" value="1"/>
</dbReference>
<dbReference type="CDD" id="cd15843">
    <property type="entry name" value="R-SNARE"/>
    <property type="match status" value="1"/>
</dbReference>
<dbReference type="SUPFAM" id="SSF64356">
    <property type="entry name" value="SNARE-like"/>
    <property type="match status" value="1"/>
</dbReference>
<dbReference type="InterPro" id="IPR051097">
    <property type="entry name" value="Synaptobrevin-like_transport"/>
</dbReference>
<comment type="similarity">
    <text evidence="1">Belongs to the synaptobrevin family.</text>
</comment>
<reference evidence="12" key="1">
    <citation type="submission" date="2023-07" db="EMBL/GenBank/DDBJ databases">
        <title>draft genome sequence of fig (Ficus carica).</title>
        <authorList>
            <person name="Takahashi T."/>
            <person name="Nishimura K."/>
        </authorList>
    </citation>
    <scope>NUCLEOTIDE SEQUENCE</scope>
</reference>
<dbReference type="CDD" id="cd14824">
    <property type="entry name" value="Longin"/>
    <property type="match status" value="1"/>
</dbReference>
<comment type="subcellular location">
    <subcellularLocation>
        <location evidence="8">Endomembrane system</location>
        <topology evidence="8">Single-pass type IV membrane protein</topology>
    </subcellularLocation>
</comment>
<accession>A0AA88E1R4</accession>
<dbReference type="InterPro" id="IPR001388">
    <property type="entry name" value="Synaptobrevin-like"/>
</dbReference>